<dbReference type="InterPro" id="IPR023352">
    <property type="entry name" value="MAPEG-like_dom_sf"/>
</dbReference>
<protein>
    <submittedName>
        <fullName evidence="6">MAPEG family protein</fullName>
    </submittedName>
</protein>
<keyword evidence="3 5" id="KW-1133">Transmembrane helix</keyword>
<dbReference type="SUPFAM" id="SSF161084">
    <property type="entry name" value="MAPEG domain-like"/>
    <property type="match status" value="1"/>
</dbReference>
<sequence length="138" mass="15654">MSSTAIFWPMIAQTLLIYCVYFLVSKRRVGAVKAGKAKVSDYTIPTVEPEPSATAARNLINQFELPFLFYIVCILLHLVNAVSYLALLVAWLFVASRVIHAVVHTTSNDVRIRRPMFIVGFLLNAILWLYLAWVLLVR</sequence>
<feature type="transmembrane region" description="Helical" evidence="5">
    <location>
        <begin position="67"/>
        <end position="94"/>
    </location>
</feature>
<accession>A0AAE2ZPD3</accession>
<feature type="transmembrane region" description="Helical" evidence="5">
    <location>
        <begin position="114"/>
        <end position="136"/>
    </location>
</feature>
<evidence type="ECO:0000256" key="3">
    <source>
        <dbReference type="ARBA" id="ARBA00022989"/>
    </source>
</evidence>
<keyword evidence="7" id="KW-1185">Reference proteome</keyword>
<evidence type="ECO:0000313" key="7">
    <source>
        <dbReference type="Proteomes" id="UP001196509"/>
    </source>
</evidence>
<keyword evidence="2 5" id="KW-0812">Transmembrane</keyword>
<comment type="caution">
    <text evidence="6">The sequence shown here is derived from an EMBL/GenBank/DDBJ whole genome shotgun (WGS) entry which is preliminary data.</text>
</comment>
<dbReference type="Gene3D" id="1.20.120.550">
    <property type="entry name" value="Membrane associated eicosanoid/glutathione metabolism-like domain"/>
    <property type="match status" value="1"/>
</dbReference>
<evidence type="ECO:0000256" key="1">
    <source>
        <dbReference type="ARBA" id="ARBA00004370"/>
    </source>
</evidence>
<dbReference type="GO" id="GO:0016020">
    <property type="term" value="C:membrane"/>
    <property type="evidence" value="ECO:0007669"/>
    <property type="project" value="UniProtKB-SubCell"/>
</dbReference>
<proteinExistence type="predicted"/>
<evidence type="ECO:0000256" key="2">
    <source>
        <dbReference type="ARBA" id="ARBA00022692"/>
    </source>
</evidence>
<dbReference type="InterPro" id="IPR001129">
    <property type="entry name" value="Membr-assoc_MAPEG"/>
</dbReference>
<dbReference type="AlphaFoldDB" id="A0AAE2ZPD3"/>
<keyword evidence="4 5" id="KW-0472">Membrane</keyword>
<dbReference type="Pfam" id="PF01124">
    <property type="entry name" value="MAPEG"/>
    <property type="match status" value="1"/>
</dbReference>
<dbReference type="EMBL" id="JAICBX010000005">
    <property type="protein sequence ID" value="MBW8640293.1"/>
    <property type="molecule type" value="Genomic_DNA"/>
</dbReference>
<name>A0AAE2ZPD3_9HYPH</name>
<reference evidence="6" key="1">
    <citation type="submission" date="2021-08" db="EMBL/GenBank/DDBJ databases">
        <title>Hoeflea bacterium WL0058 sp. nov., isolated from the sediment.</title>
        <authorList>
            <person name="Wang L."/>
            <person name="Zhang D."/>
        </authorList>
    </citation>
    <scope>NUCLEOTIDE SEQUENCE</scope>
    <source>
        <strain evidence="6">WL0058</strain>
    </source>
</reference>
<dbReference type="Proteomes" id="UP001196509">
    <property type="component" value="Unassembled WGS sequence"/>
</dbReference>
<dbReference type="RefSeq" id="WP_220230997.1">
    <property type="nucleotide sequence ID" value="NZ_JAICBX010000005.1"/>
</dbReference>
<comment type="subcellular location">
    <subcellularLocation>
        <location evidence="1">Membrane</location>
    </subcellularLocation>
</comment>
<evidence type="ECO:0000313" key="6">
    <source>
        <dbReference type="EMBL" id="MBW8640293.1"/>
    </source>
</evidence>
<gene>
    <name evidence="6" type="ORF">K1W69_24075</name>
</gene>
<evidence type="ECO:0000256" key="4">
    <source>
        <dbReference type="ARBA" id="ARBA00023136"/>
    </source>
</evidence>
<organism evidence="6 7">
    <name type="scientific">Flavimaribacter sediminis</name>
    <dbReference type="NCBI Taxonomy" id="2865987"/>
    <lineage>
        <taxon>Bacteria</taxon>
        <taxon>Pseudomonadati</taxon>
        <taxon>Pseudomonadota</taxon>
        <taxon>Alphaproteobacteria</taxon>
        <taxon>Hyphomicrobiales</taxon>
        <taxon>Rhizobiaceae</taxon>
        <taxon>Flavimaribacter</taxon>
    </lineage>
</organism>
<evidence type="ECO:0000256" key="5">
    <source>
        <dbReference type="SAM" id="Phobius"/>
    </source>
</evidence>
<feature type="transmembrane region" description="Helical" evidence="5">
    <location>
        <begin position="6"/>
        <end position="24"/>
    </location>
</feature>